<feature type="chain" id="PRO_5017484333" evidence="2">
    <location>
        <begin position="20"/>
        <end position="97"/>
    </location>
</feature>
<evidence type="ECO:0000313" key="3">
    <source>
        <dbReference type="EMBL" id="RJT34336.1"/>
    </source>
</evidence>
<gene>
    <name evidence="3" type="ORF">D3227_23940</name>
</gene>
<evidence type="ECO:0000256" key="2">
    <source>
        <dbReference type="SAM" id="SignalP"/>
    </source>
</evidence>
<keyword evidence="1" id="KW-0472">Membrane</keyword>
<protein>
    <submittedName>
        <fullName evidence="3">Uncharacterized protein</fullName>
    </submittedName>
</protein>
<proteinExistence type="predicted"/>
<feature type="transmembrane region" description="Helical" evidence="1">
    <location>
        <begin position="73"/>
        <end position="95"/>
    </location>
</feature>
<dbReference type="AlphaFoldDB" id="A0A3A5KEX6"/>
<reference evidence="3 4" key="1">
    <citation type="submission" date="2018-09" db="EMBL/GenBank/DDBJ databases">
        <title>Mesorhizobium carmichaelinearum sp. nov. isolated from Carmichaelinea spp. root nodules in New Zealand.</title>
        <authorList>
            <person name="De Meyer S.E."/>
        </authorList>
    </citation>
    <scope>NUCLEOTIDE SEQUENCE [LARGE SCALE GENOMIC DNA]</scope>
    <source>
        <strain evidence="3 4">ICMP19557</strain>
    </source>
</reference>
<dbReference type="Proteomes" id="UP000272706">
    <property type="component" value="Unassembled WGS sequence"/>
</dbReference>
<accession>A0A3A5KEX6</accession>
<name>A0A3A5KEX6_9HYPH</name>
<keyword evidence="4" id="KW-1185">Reference proteome</keyword>
<keyword evidence="1" id="KW-1133">Transmembrane helix</keyword>
<evidence type="ECO:0000313" key="4">
    <source>
        <dbReference type="Proteomes" id="UP000272706"/>
    </source>
</evidence>
<keyword evidence="2" id="KW-0732">Signal</keyword>
<keyword evidence="1" id="KW-0812">Transmembrane</keyword>
<feature type="signal peptide" evidence="2">
    <location>
        <begin position="1"/>
        <end position="19"/>
    </location>
</feature>
<comment type="caution">
    <text evidence="3">The sequence shown here is derived from an EMBL/GenBank/DDBJ whole genome shotgun (WGS) entry which is preliminary data.</text>
</comment>
<feature type="transmembrane region" description="Helical" evidence="1">
    <location>
        <begin position="35"/>
        <end position="52"/>
    </location>
</feature>
<organism evidence="3 4">
    <name type="scientific">Mesorhizobium waimense</name>
    <dbReference type="NCBI Taxonomy" id="1300307"/>
    <lineage>
        <taxon>Bacteria</taxon>
        <taxon>Pseudomonadati</taxon>
        <taxon>Pseudomonadota</taxon>
        <taxon>Alphaproteobacteria</taxon>
        <taxon>Hyphomicrobiales</taxon>
        <taxon>Phyllobacteriaceae</taxon>
        <taxon>Mesorhizobium</taxon>
    </lineage>
</organism>
<evidence type="ECO:0000256" key="1">
    <source>
        <dbReference type="SAM" id="Phobius"/>
    </source>
</evidence>
<dbReference type="EMBL" id="QZWZ01000020">
    <property type="protein sequence ID" value="RJT34336.1"/>
    <property type="molecule type" value="Genomic_DNA"/>
</dbReference>
<sequence length="97" mass="10957">MFICSMPSLLLLSVNRAFAFNFGFVRVPDWMDSYIVWLFAATCICWVGLAATKPRGVPFNQLSNTRVSPLANVFRFGMIIVFTILMVLLFAGMGLRR</sequence>